<evidence type="ECO:0000256" key="8">
    <source>
        <dbReference type="ARBA" id="ARBA00023136"/>
    </source>
</evidence>
<dbReference type="Pfam" id="PF00060">
    <property type="entry name" value="Lig_chan"/>
    <property type="match status" value="1"/>
</dbReference>
<evidence type="ECO:0000256" key="19">
    <source>
        <dbReference type="SAM" id="SignalP"/>
    </source>
</evidence>
<name>A0A834J390_RHYFE</name>
<evidence type="ECO:0000256" key="13">
    <source>
        <dbReference type="ARBA" id="ARBA00023303"/>
    </source>
</evidence>
<feature type="binding site" evidence="15">
    <location>
        <position position="689"/>
    </location>
    <ligand>
        <name>L-glutamate</name>
        <dbReference type="ChEBI" id="CHEBI:29985"/>
    </ligand>
</feature>
<evidence type="ECO:0000256" key="15">
    <source>
        <dbReference type="PIRSR" id="PIRSR601508-1"/>
    </source>
</evidence>
<keyword evidence="19" id="KW-0732">Signal</keyword>
<feature type="domain" description="Ionotropic glutamate receptor C-terminal" evidence="20">
    <location>
        <begin position="390"/>
        <end position="752"/>
    </location>
</feature>
<feature type="transmembrane region" description="Helical" evidence="18">
    <location>
        <begin position="511"/>
        <end position="532"/>
    </location>
</feature>
<evidence type="ECO:0000256" key="18">
    <source>
        <dbReference type="SAM" id="Phobius"/>
    </source>
</evidence>
<keyword evidence="5 18" id="KW-1133">Transmembrane helix</keyword>
<keyword evidence="4 18" id="KW-0812">Transmembrane</keyword>
<organism evidence="22 23">
    <name type="scientific">Rhynchophorus ferrugineus</name>
    <name type="common">Red palm weevil</name>
    <name type="synonym">Curculio ferrugineus</name>
    <dbReference type="NCBI Taxonomy" id="354439"/>
    <lineage>
        <taxon>Eukaryota</taxon>
        <taxon>Metazoa</taxon>
        <taxon>Ecdysozoa</taxon>
        <taxon>Arthropoda</taxon>
        <taxon>Hexapoda</taxon>
        <taxon>Insecta</taxon>
        <taxon>Pterygota</taxon>
        <taxon>Neoptera</taxon>
        <taxon>Endopterygota</taxon>
        <taxon>Coleoptera</taxon>
        <taxon>Polyphaga</taxon>
        <taxon>Cucujiformia</taxon>
        <taxon>Curculionidae</taxon>
        <taxon>Dryophthorinae</taxon>
        <taxon>Rhynchophorus</taxon>
    </lineage>
</organism>
<comment type="caution">
    <text evidence="22">The sequence shown here is derived from an EMBL/GenBank/DDBJ whole genome shotgun (WGS) entry which is preliminary data.</text>
</comment>
<comment type="similarity">
    <text evidence="1">Belongs to the glutamate-gated ion channel (TC 1.A.10.1) family.</text>
</comment>
<dbReference type="Gene3D" id="3.40.50.2300">
    <property type="match status" value="2"/>
</dbReference>
<comment type="subcellular location">
    <subcellularLocation>
        <location evidence="14">Postsynaptic cell membrane</location>
        <topology evidence="14">Multi-pass membrane protein</topology>
    </subcellularLocation>
</comment>
<feature type="chain" id="PRO_5032469869" evidence="19">
    <location>
        <begin position="23"/>
        <end position="878"/>
    </location>
</feature>
<feature type="disulfide bond" evidence="17">
    <location>
        <begin position="701"/>
        <end position="759"/>
    </location>
</feature>
<evidence type="ECO:0000256" key="3">
    <source>
        <dbReference type="ARBA" id="ARBA00022475"/>
    </source>
</evidence>
<dbReference type="EMBL" id="JAACXV010000014">
    <property type="protein sequence ID" value="KAF7287307.1"/>
    <property type="molecule type" value="Genomic_DNA"/>
</dbReference>
<keyword evidence="6" id="KW-0770">Synapse</keyword>
<proteinExistence type="inferred from homology"/>
<dbReference type="Pfam" id="PF01094">
    <property type="entry name" value="ANF_receptor"/>
    <property type="match status" value="1"/>
</dbReference>
<feature type="site" description="Interaction with the cone snail toxin Con-ikot-ikot" evidence="16">
    <location>
        <position position="735"/>
    </location>
</feature>
<evidence type="ECO:0000313" key="23">
    <source>
        <dbReference type="Proteomes" id="UP000625711"/>
    </source>
</evidence>
<dbReference type="SMART" id="SM00918">
    <property type="entry name" value="Lig_chan-Glu_bd"/>
    <property type="match status" value="1"/>
</dbReference>
<keyword evidence="11" id="KW-0628">Postsynaptic cell membrane</keyword>
<feature type="site" description="Crucial to convey clamshell closure to channel opening" evidence="16">
    <location>
        <position position="616"/>
    </location>
</feature>
<feature type="signal peptide" evidence="19">
    <location>
        <begin position="1"/>
        <end position="22"/>
    </location>
</feature>
<evidence type="ECO:0000256" key="12">
    <source>
        <dbReference type="ARBA" id="ARBA00023286"/>
    </source>
</evidence>
<evidence type="ECO:0000256" key="5">
    <source>
        <dbReference type="ARBA" id="ARBA00022989"/>
    </source>
</evidence>
<gene>
    <name evidence="22" type="ORF">GWI33_001672</name>
</gene>
<keyword evidence="17" id="KW-1015">Disulfide bond</keyword>
<evidence type="ECO:0000256" key="11">
    <source>
        <dbReference type="ARBA" id="ARBA00023257"/>
    </source>
</evidence>
<dbReference type="InterPro" id="IPR001828">
    <property type="entry name" value="ANF_lig-bd_rcpt"/>
</dbReference>
<evidence type="ECO:0000256" key="14">
    <source>
        <dbReference type="ARBA" id="ARBA00034104"/>
    </source>
</evidence>
<dbReference type="InterPro" id="IPR028082">
    <property type="entry name" value="Peripla_BP_I"/>
</dbReference>
<feature type="binding site" evidence="15">
    <location>
        <position position="470"/>
    </location>
    <ligand>
        <name>L-glutamate</name>
        <dbReference type="ChEBI" id="CHEBI:29985"/>
    </ligand>
</feature>
<dbReference type="FunFam" id="1.10.287.70:FF:000010">
    <property type="entry name" value="Putative glutamate receptor ionotropic kainate 1"/>
    <property type="match status" value="1"/>
</dbReference>
<evidence type="ECO:0000256" key="10">
    <source>
        <dbReference type="ARBA" id="ARBA00023180"/>
    </source>
</evidence>
<dbReference type="PRINTS" id="PR00177">
    <property type="entry name" value="NMDARECEPTOR"/>
</dbReference>
<evidence type="ECO:0000256" key="6">
    <source>
        <dbReference type="ARBA" id="ARBA00023018"/>
    </source>
</evidence>
<dbReference type="InterPro" id="IPR019594">
    <property type="entry name" value="Glu/Gly-bd"/>
</dbReference>
<dbReference type="Proteomes" id="UP000625711">
    <property type="component" value="Unassembled WGS sequence"/>
</dbReference>
<dbReference type="GO" id="GO:0045211">
    <property type="term" value="C:postsynaptic membrane"/>
    <property type="evidence" value="ECO:0007669"/>
    <property type="project" value="UniProtKB-SubCell"/>
</dbReference>
<dbReference type="OrthoDB" id="5984008at2759"/>
<evidence type="ECO:0000256" key="1">
    <source>
        <dbReference type="ARBA" id="ARBA00008685"/>
    </source>
</evidence>
<evidence type="ECO:0000313" key="22">
    <source>
        <dbReference type="EMBL" id="KAF7287307.1"/>
    </source>
</evidence>
<feature type="binding site" evidence="15">
    <location>
        <position position="638"/>
    </location>
    <ligand>
        <name>L-glutamate</name>
        <dbReference type="ChEBI" id="CHEBI:29985"/>
    </ligand>
</feature>
<dbReference type="InterPro" id="IPR001508">
    <property type="entry name" value="Iono_Glu_rcpt_met"/>
</dbReference>
<dbReference type="Pfam" id="PF10613">
    <property type="entry name" value="Lig_chan-Glu_bd"/>
    <property type="match status" value="1"/>
</dbReference>
<reference evidence="22" key="1">
    <citation type="submission" date="2020-08" db="EMBL/GenBank/DDBJ databases">
        <title>Genome sequencing and assembly of the red palm weevil Rhynchophorus ferrugineus.</title>
        <authorList>
            <person name="Dias G.B."/>
            <person name="Bergman C.M."/>
            <person name="Manee M."/>
        </authorList>
    </citation>
    <scope>NUCLEOTIDE SEQUENCE</scope>
    <source>
        <strain evidence="22">AA-2017</strain>
        <tissue evidence="22">Whole larva</tissue>
    </source>
</reference>
<evidence type="ECO:0000256" key="4">
    <source>
        <dbReference type="ARBA" id="ARBA00022692"/>
    </source>
</evidence>
<dbReference type="InterPro" id="IPR001320">
    <property type="entry name" value="Iontro_rcpt_C"/>
</dbReference>
<dbReference type="GO" id="GO:0015276">
    <property type="term" value="F:ligand-gated monoatomic ion channel activity"/>
    <property type="evidence" value="ECO:0007669"/>
    <property type="project" value="InterPro"/>
</dbReference>
<keyword evidence="13" id="KW-0407">Ion channel</keyword>
<keyword evidence="3" id="KW-1003">Cell membrane</keyword>
<feature type="transmembrane region" description="Helical" evidence="18">
    <location>
        <begin position="777"/>
        <end position="801"/>
    </location>
</feature>
<feature type="disulfide bond" evidence="17">
    <location>
        <begin position="77"/>
        <end position="328"/>
    </location>
</feature>
<sequence>MGVVLQSVWLLLVISYNCLCFAIEPIKIGAFFTESQTSNSINWNVFKDNIPPKLEFIEPEIKLVSKSDTFEASNLVCDAASEDPGLLAVFGPNSLIESRIMESACDFLQIPYFSTHWRPMTTVDNNLATFNLYPDANLYSQALLTIIKSLDWRKFVIIYEADENLINLQDVIKYQEHREGYDKNDVLIKSLGPGLDYRPLLKKVAKSGIRRIILDCHSDKILDILKQAVEVKLLPDISTSFFLVSLDAHTLDYSNVAPGTNITTIRLFNPFDDSFQKVAEQYYPTIPPEKLPVQTVLQHDAMLLLATTITSLLNDDPMLDVSSESKYCNSTEPYEDTLSLINRIRDTVFPEGLSDKPIAVWDSDQPDEIHLTRNATEREAELQKRLMNHNFIVSSKIGRPYLMLSNLPGATGNARYKGYSMDLITEIAKLMNITFEFILTRDNLHANIVDDLINRRADLGICDFTITHQRRELIDFSMPFMSLGISILHKEPEVEGLNNMYAFMDPFSWKVWVYIVTLYLVLSLIILITARLDPDDWENPHPCNQSPEELENIWNIKNCLWLTLGSIMTQGCDILPKGISSRIATAMWWFFSLIMTSSYTANMAAFLTMQKEVDVINNVEELANQNKIKYGIMKGGSTQEFFRYSNNSLYQKMWAVMRNENPSVFEDTNDKGVERVISTKHSLYAFFMESTQIEYELERKCQLRKVGSWLDSKSYGIGMPFGADYRHAINSAVLKLQENGKLNELKAKWWKEDIEGTPCSSIFDEEGNQEELTLAHVGGVFVVLGAGLCLAILFAIVEFLWNVHNIAVEEHSTYFEALKCEVKFACNIWITHKHAKPDISESSSKKSNENNINRTIIAGAGSFLNVNATVLNRISNDN</sequence>
<keyword evidence="2" id="KW-0813">Transport</keyword>
<protein>
    <submittedName>
        <fullName evidence="22">Uncharacterized protein</fullName>
    </submittedName>
</protein>
<feature type="domain" description="Ionotropic glutamate receptor L-glutamate and glycine-binding" evidence="21">
    <location>
        <begin position="400"/>
        <end position="454"/>
    </location>
</feature>
<dbReference type="Gene3D" id="3.40.190.10">
    <property type="entry name" value="Periplasmic binding protein-like II"/>
    <property type="match status" value="2"/>
</dbReference>
<feature type="transmembrane region" description="Helical" evidence="18">
    <location>
        <begin position="586"/>
        <end position="607"/>
    </location>
</feature>
<evidence type="ECO:0000259" key="21">
    <source>
        <dbReference type="SMART" id="SM00918"/>
    </source>
</evidence>
<evidence type="ECO:0000256" key="16">
    <source>
        <dbReference type="PIRSR" id="PIRSR601508-2"/>
    </source>
</evidence>
<keyword evidence="23" id="KW-1185">Reference proteome</keyword>
<dbReference type="AlphaFoldDB" id="A0A834J390"/>
<keyword evidence="9" id="KW-0675">Receptor</keyword>
<feature type="binding site" evidence="15">
    <location>
        <position position="637"/>
    </location>
    <ligand>
        <name>L-glutamate</name>
        <dbReference type="ChEBI" id="CHEBI:29985"/>
    </ligand>
</feature>
<evidence type="ECO:0000256" key="7">
    <source>
        <dbReference type="ARBA" id="ARBA00023065"/>
    </source>
</evidence>
<feature type="site" description="Interaction with the cone snail toxin Con-ikot-ikot" evidence="16">
    <location>
        <position position="643"/>
    </location>
</feature>
<dbReference type="GO" id="GO:0038023">
    <property type="term" value="F:signaling receptor activity"/>
    <property type="evidence" value="ECO:0007669"/>
    <property type="project" value="InterPro"/>
</dbReference>
<dbReference type="FunFam" id="3.40.190.10:FF:000061">
    <property type="entry name" value="Glutamate receptor, ionotropic kainate"/>
    <property type="match status" value="1"/>
</dbReference>
<evidence type="ECO:0000256" key="2">
    <source>
        <dbReference type="ARBA" id="ARBA00022448"/>
    </source>
</evidence>
<accession>A0A834J390</accession>
<keyword evidence="7" id="KW-0406">Ion transport</keyword>
<evidence type="ECO:0000256" key="17">
    <source>
        <dbReference type="PIRSR" id="PIRSR601508-3"/>
    </source>
</evidence>
<dbReference type="Gene3D" id="1.10.287.70">
    <property type="match status" value="1"/>
</dbReference>
<dbReference type="SUPFAM" id="SSF81324">
    <property type="entry name" value="Voltage-gated potassium channels"/>
    <property type="match status" value="1"/>
</dbReference>
<dbReference type="SMART" id="SM00079">
    <property type="entry name" value="PBPe"/>
    <property type="match status" value="1"/>
</dbReference>
<feature type="binding site" evidence="15">
    <location>
        <position position="465"/>
    </location>
    <ligand>
        <name>L-glutamate</name>
        <dbReference type="ChEBI" id="CHEBI:29985"/>
    </ligand>
</feature>
<evidence type="ECO:0000259" key="20">
    <source>
        <dbReference type="SMART" id="SM00079"/>
    </source>
</evidence>
<dbReference type="SUPFAM" id="SSF53850">
    <property type="entry name" value="Periplasmic binding protein-like II"/>
    <property type="match status" value="1"/>
</dbReference>
<keyword evidence="8 18" id="KW-0472">Membrane</keyword>
<evidence type="ECO:0000256" key="9">
    <source>
        <dbReference type="ARBA" id="ARBA00023170"/>
    </source>
</evidence>
<dbReference type="PANTHER" id="PTHR18966">
    <property type="entry name" value="IONOTROPIC GLUTAMATE RECEPTOR"/>
    <property type="match status" value="1"/>
</dbReference>
<dbReference type="SUPFAM" id="SSF53822">
    <property type="entry name" value="Periplasmic binding protein-like I"/>
    <property type="match status" value="1"/>
</dbReference>
<keyword evidence="10" id="KW-0325">Glycoprotein</keyword>
<keyword evidence="12" id="KW-1071">Ligand-gated ion channel</keyword>
<dbReference type="InterPro" id="IPR015683">
    <property type="entry name" value="Ionotropic_Glu_rcpt"/>
</dbReference>